<reference evidence="3" key="1">
    <citation type="submission" date="2015-11" db="EMBL/GenBank/DDBJ databases">
        <title>De novo transcriptome assembly of four potential Pierce s Disease insect vectors from Arizona vineyards.</title>
        <authorList>
            <person name="Tassone E.E."/>
        </authorList>
    </citation>
    <scope>NUCLEOTIDE SEQUENCE</scope>
</reference>
<feature type="region of interest" description="Disordered" evidence="1">
    <location>
        <begin position="25"/>
        <end position="50"/>
    </location>
</feature>
<protein>
    <recommendedName>
        <fullName evidence="5">SXP/RAL-2 family protein Ani s 5-like cation-binding domain-containing protein</fullName>
    </recommendedName>
</protein>
<keyword evidence="2" id="KW-0732">Signal</keyword>
<evidence type="ECO:0000256" key="1">
    <source>
        <dbReference type="SAM" id="MobiDB-lite"/>
    </source>
</evidence>
<accession>A0A1B6KVJ7</accession>
<evidence type="ECO:0000313" key="4">
    <source>
        <dbReference type="EMBL" id="JAT26314.1"/>
    </source>
</evidence>
<evidence type="ECO:0000313" key="3">
    <source>
        <dbReference type="EMBL" id="JAT15445.1"/>
    </source>
</evidence>
<feature type="signal peptide" evidence="2">
    <location>
        <begin position="1"/>
        <end position="21"/>
    </location>
</feature>
<gene>
    <name evidence="4" type="ORF">g.12710</name>
    <name evidence="3" type="ORF">g.12711</name>
</gene>
<name>A0A1B6KVJ7_9HEMI</name>
<dbReference type="EMBL" id="GEBQ01013663">
    <property type="protein sequence ID" value="JAT26314.1"/>
    <property type="molecule type" value="Transcribed_RNA"/>
</dbReference>
<feature type="compositionally biased region" description="Basic and acidic residues" evidence="1">
    <location>
        <begin position="25"/>
        <end position="38"/>
    </location>
</feature>
<evidence type="ECO:0000256" key="2">
    <source>
        <dbReference type="SAM" id="SignalP"/>
    </source>
</evidence>
<proteinExistence type="predicted"/>
<feature type="chain" id="PRO_5008586901" description="SXP/RAL-2 family protein Ani s 5-like cation-binding domain-containing protein" evidence="2">
    <location>
        <begin position="22"/>
        <end position="176"/>
    </location>
</feature>
<dbReference type="AlphaFoldDB" id="A0A1B6KVJ7"/>
<dbReference type="EMBL" id="GEBQ01024532">
    <property type="protein sequence ID" value="JAT15445.1"/>
    <property type="molecule type" value="Transcribed_RNA"/>
</dbReference>
<sequence>MWPNIVVLGLVLVYGASTTLAAPQIEKRPEGKNGDTKPRSFGNSQSPEETEKRITELVKIIAQVVSEDITIASQTFSEKGNLFSEAEAADFFETVAVTTLQRLESYIRELNALTNNNQQRAQEISERVATEAANTGFKDLFNEQATFEPVVMKEGVLGITQQVKEFIKLALTSPEE</sequence>
<organism evidence="3">
    <name type="scientific">Graphocephala atropunctata</name>
    <dbReference type="NCBI Taxonomy" id="36148"/>
    <lineage>
        <taxon>Eukaryota</taxon>
        <taxon>Metazoa</taxon>
        <taxon>Ecdysozoa</taxon>
        <taxon>Arthropoda</taxon>
        <taxon>Hexapoda</taxon>
        <taxon>Insecta</taxon>
        <taxon>Pterygota</taxon>
        <taxon>Neoptera</taxon>
        <taxon>Paraneoptera</taxon>
        <taxon>Hemiptera</taxon>
        <taxon>Auchenorrhyncha</taxon>
        <taxon>Membracoidea</taxon>
        <taxon>Cicadellidae</taxon>
        <taxon>Cicadellinae</taxon>
        <taxon>Cicadellini</taxon>
        <taxon>Graphocephala</taxon>
    </lineage>
</organism>
<evidence type="ECO:0008006" key="5">
    <source>
        <dbReference type="Google" id="ProtNLM"/>
    </source>
</evidence>